<dbReference type="PANTHER" id="PTHR46060">
    <property type="entry name" value="MARINER MOS1 TRANSPOSASE-LIKE PROTEIN"/>
    <property type="match status" value="1"/>
</dbReference>
<sequence>MLKEVYGNQCLSRTQVLEWSKRFKEGRVATEGDPGRDGPPRQKADENIEKIGKLVREDRRLNIRGLVEMTGIDKEGVRQMIQAC</sequence>
<accession>A0AAV8XQV5</accession>
<organism evidence="2 3">
    <name type="scientific">Aromia moschata</name>
    <dbReference type="NCBI Taxonomy" id="1265417"/>
    <lineage>
        <taxon>Eukaryota</taxon>
        <taxon>Metazoa</taxon>
        <taxon>Ecdysozoa</taxon>
        <taxon>Arthropoda</taxon>
        <taxon>Hexapoda</taxon>
        <taxon>Insecta</taxon>
        <taxon>Pterygota</taxon>
        <taxon>Neoptera</taxon>
        <taxon>Endopterygota</taxon>
        <taxon>Coleoptera</taxon>
        <taxon>Polyphaga</taxon>
        <taxon>Cucujiformia</taxon>
        <taxon>Chrysomeloidea</taxon>
        <taxon>Cerambycidae</taxon>
        <taxon>Cerambycinae</taxon>
        <taxon>Callichromatini</taxon>
        <taxon>Aromia</taxon>
    </lineage>
</organism>
<reference evidence="2" key="1">
    <citation type="journal article" date="2023" name="Insect Mol. Biol.">
        <title>Genome sequencing provides insights into the evolution of gene families encoding plant cell wall-degrading enzymes in longhorned beetles.</title>
        <authorList>
            <person name="Shin N.R."/>
            <person name="Okamura Y."/>
            <person name="Kirsch R."/>
            <person name="Pauchet Y."/>
        </authorList>
    </citation>
    <scope>NUCLEOTIDE SEQUENCE</scope>
    <source>
        <strain evidence="2">AMC_N1</strain>
    </source>
</reference>
<feature type="region of interest" description="Disordered" evidence="1">
    <location>
        <begin position="23"/>
        <end position="45"/>
    </location>
</feature>
<keyword evidence="3" id="KW-1185">Reference proteome</keyword>
<comment type="caution">
    <text evidence="2">The sequence shown here is derived from an EMBL/GenBank/DDBJ whole genome shotgun (WGS) entry which is preliminary data.</text>
</comment>
<dbReference type="Proteomes" id="UP001162162">
    <property type="component" value="Unassembled WGS sequence"/>
</dbReference>
<evidence type="ECO:0008006" key="4">
    <source>
        <dbReference type="Google" id="ProtNLM"/>
    </source>
</evidence>
<protein>
    <recommendedName>
        <fullName evidence="4">Transposase</fullName>
    </recommendedName>
</protein>
<evidence type="ECO:0000256" key="1">
    <source>
        <dbReference type="SAM" id="MobiDB-lite"/>
    </source>
</evidence>
<evidence type="ECO:0000313" key="2">
    <source>
        <dbReference type="EMBL" id="KAJ8940968.1"/>
    </source>
</evidence>
<evidence type="ECO:0000313" key="3">
    <source>
        <dbReference type="Proteomes" id="UP001162162"/>
    </source>
</evidence>
<gene>
    <name evidence="2" type="ORF">NQ318_010369</name>
</gene>
<dbReference type="PANTHER" id="PTHR46060:SF1">
    <property type="entry name" value="MARINER MOS1 TRANSPOSASE-LIKE PROTEIN"/>
    <property type="match status" value="1"/>
</dbReference>
<dbReference type="AlphaFoldDB" id="A0AAV8XQV5"/>
<proteinExistence type="predicted"/>
<name>A0AAV8XQV5_9CUCU</name>
<dbReference type="EMBL" id="JAPWTK010000397">
    <property type="protein sequence ID" value="KAJ8940968.1"/>
    <property type="molecule type" value="Genomic_DNA"/>
</dbReference>
<dbReference type="InterPro" id="IPR052709">
    <property type="entry name" value="Transposase-MT_Hybrid"/>
</dbReference>